<evidence type="ECO:0000259" key="2">
    <source>
        <dbReference type="Pfam" id="PF00561"/>
    </source>
</evidence>
<evidence type="ECO:0000313" key="4">
    <source>
        <dbReference type="Proteomes" id="UP000008641"/>
    </source>
</evidence>
<gene>
    <name evidence="3" type="ordered locus">Weevi_1296</name>
</gene>
<dbReference type="Pfam" id="PF00561">
    <property type="entry name" value="Abhydrolase_1"/>
    <property type="match status" value="1"/>
</dbReference>
<dbReference type="GO" id="GO:0052689">
    <property type="term" value="F:carboxylic ester hydrolase activity"/>
    <property type="evidence" value="ECO:0007669"/>
    <property type="project" value="TreeGrafter"/>
</dbReference>
<dbReference type="eggNOG" id="COG0596">
    <property type="taxonomic scope" value="Bacteria"/>
</dbReference>
<name>F0NXL0_WEEVC</name>
<dbReference type="InterPro" id="IPR029058">
    <property type="entry name" value="AB_hydrolase_fold"/>
</dbReference>
<dbReference type="InterPro" id="IPR000073">
    <property type="entry name" value="AB_hydrolase_1"/>
</dbReference>
<dbReference type="PANTHER" id="PTHR46118:SF4">
    <property type="entry name" value="PROTEIN ABHD11"/>
    <property type="match status" value="1"/>
</dbReference>
<evidence type="ECO:0000256" key="1">
    <source>
        <dbReference type="ARBA" id="ARBA00022801"/>
    </source>
</evidence>
<reference evidence="4" key="2">
    <citation type="journal article" date="2011" name="Stand. Genomic Sci.">
        <title>Complete genome sequence of Weeksella virosa type strain (9751T).</title>
        <authorList>
            <person name="Lang E."/>
            <person name="Teshima H."/>
            <person name="Lucas S."/>
            <person name="Lapidus A."/>
            <person name="Hammon N."/>
            <person name="Deshpande S."/>
            <person name="Nolan M."/>
            <person name="Cheng J."/>
            <person name="Pitluck S."/>
            <person name="Liolios K."/>
            <person name="Pagani I."/>
            <person name="Mikhailova N."/>
            <person name="Ivanova N."/>
            <person name="Mavromatis K."/>
            <person name="Pati A."/>
            <person name="Tapia R."/>
            <person name="Han C."/>
            <person name="Goodwin L."/>
            <person name="Chen A."/>
            <person name="Palaniappan K."/>
            <person name="Land M."/>
            <person name="Hauser L."/>
            <person name="Chang Y."/>
            <person name="Jeffries C."/>
            <person name="Brambilla E."/>
            <person name="Kopitz M."/>
            <person name="Rohde M."/>
            <person name="Goker M."/>
            <person name="Tindall B."/>
            <person name="Detter J."/>
            <person name="Woyke T."/>
            <person name="Bristow J."/>
            <person name="Eisen J."/>
            <person name="Markowitz V."/>
            <person name="Hugenholtz P."/>
            <person name="Klenk H."/>
            <person name="Kyrpides N."/>
        </authorList>
    </citation>
    <scope>NUCLEOTIDE SEQUENCE [LARGE SCALE GENOMIC DNA]</scope>
    <source>
        <strain evidence="4">ATCC 43766 / DSM 16922 / JCM 21250 / NBRC 16016 / NCTC 11634 / CL345/78</strain>
    </source>
</reference>
<dbReference type="HOGENOM" id="CLU_020336_53_0_10"/>
<dbReference type="EMBL" id="CP002455">
    <property type="protein sequence ID" value="ADX68000.1"/>
    <property type="molecule type" value="Genomic_DNA"/>
</dbReference>
<protein>
    <submittedName>
        <fullName evidence="3">Alpha/beta hydrolase fold protein</fullName>
    </submittedName>
</protein>
<sequence>MEQILNSRIIGEHPEHLLIIHGLFGQLDNWNTLGKEYAKYYTTHLIDLRNHGRSFHSTDMSYDAMIQDLLTYMAHYNIEKVHLLGHSLGGRLAIDMAMNYATKINKLIVADMSPKAYPPHHNMIFKALNSVDFSKAKTRQDVDEMLKTYIPEMSIRQFLLKNVYHNGNGYAFRFNLPALYREYNNLVGKDLSDGEFNGPTLFLGGEKSDYILPEDDFIIRKRFPHAEIDYVSNAGHWLHAENPKEFMQKTLTFLLK</sequence>
<proteinExistence type="predicted"/>
<feature type="domain" description="AB hydrolase-1" evidence="2">
    <location>
        <begin position="16"/>
        <end position="112"/>
    </location>
</feature>
<evidence type="ECO:0000313" key="3">
    <source>
        <dbReference type="EMBL" id="ADX68000.1"/>
    </source>
</evidence>
<accession>F0NXL0</accession>
<dbReference type="RefSeq" id="WP_013598390.1">
    <property type="nucleotide sequence ID" value="NC_015144.1"/>
</dbReference>
<dbReference type="STRING" id="865938.Weevi_1296"/>
<dbReference type="OrthoDB" id="9808398at2"/>
<dbReference type="Gene3D" id="3.40.50.1820">
    <property type="entry name" value="alpha/beta hydrolase"/>
    <property type="match status" value="1"/>
</dbReference>
<organism evidence="3 4">
    <name type="scientific">Weeksella virosa (strain ATCC 43766 / DSM 16922 / JCM 21250 / CCUG 30538 / CDC 9751 / IAM 14551 / NBRC 16016 / NCTC 11634 / CL345/78)</name>
    <dbReference type="NCBI Taxonomy" id="865938"/>
    <lineage>
        <taxon>Bacteria</taxon>
        <taxon>Pseudomonadati</taxon>
        <taxon>Bacteroidota</taxon>
        <taxon>Flavobacteriia</taxon>
        <taxon>Flavobacteriales</taxon>
        <taxon>Weeksellaceae</taxon>
        <taxon>Weeksella</taxon>
    </lineage>
</organism>
<reference evidence="3 4" key="1">
    <citation type="journal article" date="2011" name="Stand. Genomic Sci.">
        <title>Complete genome sequence of Weeksella virosa type strain (9751).</title>
        <authorList>
            <person name="Lang E."/>
            <person name="Teshima H."/>
            <person name="Lucas S."/>
            <person name="Lapidus A."/>
            <person name="Hammon N."/>
            <person name="Deshpande S."/>
            <person name="Nolan M."/>
            <person name="Cheng J.F."/>
            <person name="Pitluck S."/>
            <person name="Liolios K."/>
            <person name="Pagani I."/>
            <person name="Mikhailova N."/>
            <person name="Ivanova N."/>
            <person name="Mavromatis K."/>
            <person name="Pati A."/>
            <person name="Tapia R."/>
            <person name="Han C."/>
            <person name="Goodwin L."/>
            <person name="Chen A."/>
            <person name="Palaniappan K."/>
            <person name="Land M."/>
            <person name="Hauser L."/>
            <person name="Chang Y.J."/>
            <person name="Jeffries C.D."/>
            <person name="Brambilla E.M."/>
            <person name="Kopitz M."/>
            <person name="Rohde M."/>
            <person name="Goker M."/>
            <person name="Tindall B.J."/>
            <person name="Detter J.C."/>
            <person name="Woyke T."/>
            <person name="Bristow J."/>
            <person name="Eisen J.A."/>
            <person name="Markowitz V."/>
            <person name="Hugenholtz P."/>
            <person name="Klenk H.P."/>
            <person name="Kyrpides N.C."/>
        </authorList>
    </citation>
    <scope>NUCLEOTIDE SEQUENCE [LARGE SCALE GENOMIC DNA]</scope>
    <source>
        <strain evidence="4">ATCC 43766 / DSM 16922 / JCM 21250 / NBRC 16016 / NCTC 11634 / CL345/78</strain>
    </source>
</reference>
<keyword evidence="1 3" id="KW-0378">Hydrolase</keyword>
<keyword evidence="4" id="KW-1185">Reference proteome</keyword>
<dbReference type="PANTHER" id="PTHR46118">
    <property type="entry name" value="PROTEIN ABHD11"/>
    <property type="match status" value="1"/>
</dbReference>
<dbReference type="AlphaFoldDB" id="F0NXL0"/>
<dbReference type="KEGG" id="wvi:Weevi_1296"/>
<dbReference type="SUPFAM" id="SSF53474">
    <property type="entry name" value="alpha/beta-Hydrolases"/>
    <property type="match status" value="1"/>
</dbReference>
<dbReference type="Proteomes" id="UP000008641">
    <property type="component" value="Chromosome"/>
</dbReference>